<dbReference type="Gene3D" id="2.60.40.1120">
    <property type="entry name" value="Carboxypeptidase-like, regulatory domain"/>
    <property type="match status" value="1"/>
</dbReference>
<sequence length="863" mass="99629">MFSEQSRKKIEEAYRKVKEDLGDFMEPVDQYIRSLPEAEAAAMHYLYASMPYSDIGNYPVETFLDFARHGVWLYKHNTYVRELPEELFLQYVLYHRVNEEEIRPCRSLFYQELKDQIEGKDAEKTALEVNYWCAGEVSYEAGDDRTLSALSVWQRGYGRCGEESVFTVNALRSAGIPARQVYAPYWSHCDDNHAWVEVWIDGTWHFLGACEPEPLLDLGWFEYAASRAMLVHSRRFDGRIESAGQEDADRKSEMEEVIGKDGMVVMENVLSRYADDVKKIEVTVVDEKGRPAAGISVWFEVFNYAAFRPIAQCRTDEHGKVSLSTGAGSLHLFAAGQGRYADEILDTRESRSCTLTLAKRLDCCPETEGWRDLDLIPPHDRAPLGKRPSPEQKEKGKERLALLRNKQENKRKEWVNPEREAFLSCLETKTSQERKLGEQLLETLTAKDQTDIRCTVLLDHLEGVLPYWNTVPEDIFVTALLNPRVEDEVLTEYRGWFQREISTEEQERYRKDPGRLWEKIQKEVRECPEQERSTVLTTPTACYRMRCGSGRSKRILFVAMARSFGIPARLCPEDGTVQYWKDGRFLSADPDRTKSAVLILHAENPKMWRYGLNWSITKLTEEQGFPLRLTDTGWDNGKREIHLENGIYRILTSVRLPNGTVHARECQILLSSGCRKEITLQLREEKLSEMLESLSLPEFPVRDLDGQEISSGILTEEGSHVLIWAGEGEEPTEHIFNEMLEEKERFTPWASRILLFVRSKQAWAHPLFARVMETFPQIQVYEDDFEDHVPAVGRRLYVDHEKLPIIAVTKGRLNVIYGTSGYQVGLGDLLLRILEEETCYNRQRRDNESGSTGILQYCRMGKR</sequence>
<organism evidence="3 4">
    <name type="scientific">Sellimonas catena</name>
    <dbReference type="NCBI Taxonomy" id="2994035"/>
    <lineage>
        <taxon>Bacteria</taxon>
        <taxon>Bacillati</taxon>
        <taxon>Bacillota</taxon>
        <taxon>Clostridia</taxon>
        <taxon>Lachnospirales</taxon>
        <taxon>Lachnospiraceae</taxon>
        <taxon>Sellimonas</taxon>
    </lineage>
</organism>
<dbReference type="SUPFAM" id="SSF54001">
    <property type="entry name" value="Cysteine proteinases"/>
    <property type="match status" value="2"/>
</dbReference>
<protein>
    <submittedName>
        <fullName evidence="3">Transglutaminase</fullName>
    </submittedName>
</protein>
<name>A0A9W6FGM7_9FIRM</name>
<evidence type="ECO:0000313" key="4">
    <source>
        <dbReference type="Proteomes" id="UP001145094"/>
    </source>
</evidence>
<evidence type="ECO:0000256" key="1">
    <source>
        <dbReference type="SAM" id="MobiDB-lite"/>
    </source>
</evidence>
<dbReference type="AlphaFoldDB" id="A0A9W6FGM7"/>
<dbReference type="PANTHER" id="PTHR35532:SF5">
    <property type="entry name" value="CARBOHYDRATE-BINDING DOMAIN-CONTAINING PROTEIN"/>
    <property type="match status" value="1"/>
</dbReference>
<dbReference type="Gene3D" id="3.10.620.30">
    <property type="match status" value="1"/>
</dbReference>
<accession>A0A9W6FGM7</accession>
<dbReference type="PANTHER" id="PTHR35532">
    <property type="entry name" value="SIMILAR TO POLYHYDROXYALKANOATE DEPOLYMERASE"/>
    <property type="match status" value="1"/>
</dbReference>
<feature type="region of interest" description="Disordered" evidence="1">
    <location>
        <begin position="375"/>
        <end position="396"/>
    </location>
</feature>
<dbReference type="InterPro" id="IPR038765">
    <property type="entry name" value="Papain-like_cys_pep_sf"/>
</dbReference>
<gene>
    <name evidence="3" type="ORF">Selli2_25270</name>
</gene>
<evidence type="ECO:0000259" key="2">
    <source>
        <dbReference type="SMART" id="SM00460"/>
    </source>
</evidence>
<dbReference type="RefSeq" id="WP_281845594.1">
    <property type="nucleotide sequence ID" value="NZ_BSCH01000017.1"/>
</dbReference>
<reference evidence="3" key="1">
    <citation type="submission" date="2022-11" db="EMBL/GenBank/DDBJ databases">
        <title>Draft genome sequence of Sellimonas catena strain 18CBH55.</title>
        <authorList>
            <person name="Hisatomi A."/>
            <person name="Ohkuma M."/>
            <person name="Sakamoto M."/>
        </authorList>
    </citation>
    <scope>NUCLEOTIDE SEQUENCE</scope>
    <source>
        <strain evidence="3">18CBH55</strain>
    </source>
</reference>
<evidence type="ECO:0000313" key="3">
    <source>
        <dbReference type="EMBL" id="GLG91100.1"/>
    </source>
</evidence>
<feature type="domain" description="Transglutaminase-like" evidence="2">
    <location>
        <begin position="152"/>
        <end position="211"/>
    </location>
</feature>
<reference evidence="3" key="2">
    <citation type="submission" date="2022-11" db="EMBL/GenBank/DDBJ databases">
        <title>Draft genome sequence of Sellimonas catena strain 18CBH55.</title>
        <authorList>
            <person name="Atsushi H."/>
            <person name="Moriya O."/>
            <person name="Mitsuo S."/>
        </authorList>
    </citation>
    <scope>NUCLEOTIDE SEQUENCE</scope>
    <source>
        <strain evidence="3">18CBH55</strain>
    </source>
</reference>
<proteinExistence type="predicted"/>
<dbReference type="Proteomes" id="UP001145094">
    <property type="component" value="Unassembled WGS sequence"/>
</dbReference>
<dbReference type="Pfam" id="PF01841">
    <property type="entry name" value="Transglut_core"/>
    <property type="match status" value="1"/>
</dbReference>
<dbReference type="EMBL" id="BSCH01000017">
    <property type="protein sequence ID" value="GLG91100.1"/>
    <property type="molecule type" value="Genomic_DNA"/>
</dbReference>
<dbReference type="InterPro" id="IPR002931">
    <property type="entry name" value="Transglutaminase-like"/>
</dbReference>
<comment type="caution">
    <text evidence="3">The sequence shown here is derived from an EMBL/GenBank/DDBJ whole genome shotgun (WGS) entry which is preliminary data.</text>
</comment>
<reference evidence="3" key="3">
    <citation type="journal article" date="2023" name="Int. J. Syst. Evol. Microbiol.">
        <title>Sellimonas catena sp. nov., isolated from human faeces.</title>
        <authorList>
            <person name="Hisatomi A."/>
            <person name="Ohkuma M."/>
            <person name="Sakamoto M."/>
        </authorList>
    </citation>
    <scope>NUCLEOTIDE SEQUENCE</scope>
    <source>
        <strain evidence="3">18CBH55</strain>
    </source>
</reference>
<dbReference type="SMART" id="SM00460">
    <property type="entry name" value="TGc"/>
    <property type="match status" value="1"/>
</dbReference>